<dbReference type="Pfam" id="PF13700">
    <property type="entry name" value="DUF4158"/>
    <property type="match status" value="1"/>
</dbReference>
<dbReference type="Proteomes" id="UP001501509">
    <property type="component" value="Unassembled WGS sequence"/>
</dbReference>
<dbReference type="InterPro" id="IPR025296">
    <property type="entry name" value="DUF4158"/>
</dbReference>
<name>A0ABP6D9Z3_9ACTN</name>
<comment type="caution">
    <text evidence="2">The sequence shown here is derived from an EMBL/GenBank/DDBJ whole genome shotgun (WGS) entry which is preliminary data.</text>
</comment>
<protein>
    <recommendedName>
        <fullName evidence="1">DUF4158 domain-containing protein</fullName>
    </recommendedName>
</protein>
<feature type="domain" description="DUF4158" evidence="1">
    <location>
        <begin position="6"/>
        <end position="154"/>
    </location>
</feature>
<keyword evidence="3" id="KW-1185">Reference proteome</keyword>
<evidence type="ECO:0000313" key="2">
    <source>
        <dbReference type="EMBL" id="GAA2636548.1"/>
    </source>
</evidence>
<dbReference type="EMBL" id="BAAATD010000021">
    <property type="protein sequence ID" value="GAA2636548.1"/>
    <property type="molecule type" value="Genomic_DNA"/>
</dbReference>
<evidence type="ECO:0000259" key="1">
    <source>
        <dbReference type="Pfam" id="PF13700"/>
    </source>
</evidence>
<proteinExistence type="predicted"/>
<sequence>MVRVLDDDELVGNWTLVGDELEQLSGRRGATKLGFALLLRFYALHGRFPTGRAELPDQAIAFVAGLVGVPASELRLYEWDGRTIKAHRKDIRKYFGFRECSLADSDKAAHWLAVKVCDKERQVDRVRAELLAHLREERVEPPARDRIRRIIGTALRQAEQIQTARIAGRIPSEAIGRLLALIDKSADRRGEAEGRDEDDGALFNAAEAQAWTCSR</sequence>
<dbReference type="RefSeq" id="WP_344548801.1">
    <property type="nucleotide sequence ID" value="NZ_JAXCGB010000017.1"/>
</dbReference>
<accession>A0ABP6D9Z3</accession>
<gene>
    <name evidence="2" type="ORF">GCM10010411_89720</name>
</gene>
<reference evidence="3" key="1">
    <citation type="journal article" date="2019" name="Int. J. Syst. Evol. Microbiol.">
        <title>The Global Catalogue of Microorganisms (GCM) 10K type strain sequencing project: providing services to taxonomists for standard genome sequencing and annotation.</title>
        <authorList>
            <consortium name="The Broad Institute Genomics Platform"/>
            <consortium name="The Broad Institute Genome Sequencing Center for Infectious Disease"/>
            <person name="Wu L."/>
            <person name="Ma J."/>
        </authorList>
    </citation>
    <scope>NUCLEOTIDE SEQUENCE [LARGE SCALE GENOMIC DNA]</scope>
    <source>
        <strain evidence="3">JCM 6833</strain>
    </source>
</reference>
<organism evidence="2 3">
    <name type="scientific">Actinomadura fulvescens</name>
    <dbReference type="NCBI Taxonomy" id="46160"/>
    <lineage>
        <taxon>Bacteria</taxon>
        <taxon>Bacillati</taxon>
        <taxon>Actinomycetota</taxon>
        <taxon>Actinomycetes</taxon>
        <taxon>Streptosporangiales</taxon>
        <taxon>Thermomonosporaceae</taxon>
        <taxon>Actinomadura</taxon>
    </lineage>
</organism>
<evidence type="ECO:0000313" key="3">
    <source>
        <dbReference type="Proteomes" id="UP001501509"/>
    </source>
</evidence>